<protein>
    <submittedName>
        <fullName evidence="1">Uncharacterized protein</fullName>
    </submittedName>
</protein>
<proteinExistence type="predicted"/>
<dbReference type="RefSeq" id="WP_162598359.1">
    <property type="nucleotide sequence ID" value="NZ_AP018685.1"/>
</dbReference>
<dbReference type="EMBL" id="JBIHSN010000002">
    <property type="protein sequence ID" value="MFH0264612.1"/>
    <property type="molecule type" value="Genomic_DNA"/>
</dbReference>
<accession>A0ABW7ISI9</accession>
<evidence type="ECO:0000313" key="2">
    <source>
        <dbReference type="Proteomes" id="UP001607151"/>
    </source>
</evidence>
<sequence length="53" mass="5896">MANFSIQRNPQKISSLKEPSTPVILGSHYVDLNHLSVIPLNTIVIKLGVSYVY</sequence>
<evidence type="ECO:0000313" key="1">
    <source>
        <dbReference type="EMBL" id="MFH0264612.1"/>
    </source>
</evidence>
<name>A0ABW7ISI9_9VIBR</name>
<gene>
    <name evidence="1" type="ORF">ACGRQ9_03745</name>
</gene>
<keyword evidence="2" id="KW-1185">Reference proteome</keyword>
<organism evidence="1 2">
    <name type="scientific">Vibrio rumoiensis</name>
    <dbReference type="NCBI Taxonomy" id="76258"/>
    <lineage>
        <taxon>Bacteria</taxon>
        <taxon>Pseudomonadati</taxon>
        <taxon>Pseudomonadota</taxon>
        <taxon>Gammaproteobacteria</taxon>
        <taxon>Vibrionales</taxon>
        <taxon>Vibrionaceae</taxon>
        <taxon>Vibrio</taxon>
    </lineage>
</organism>
<comment type="caution">
    <text evidence="1">The sequence shown here is derived from an EMBL/GenBank/DDBJ whole genome shotgun (WGS) entry which is preliminary data.</text>
</comment>
<reference evidence="1 2" key="1">
    <citation type="submission" date="2024-10" db="EMBL/GenBank/DDBJ databases">
        <authorList>
            <person name="Yibar A."/>
            <person name="Saticioglu I.B."/>
            <person name="Duman M."/>
            <person name="Ajmi N."/>
            <person name="Gurler F."/>
            <person name="Ay H."/>
            <person name="Onuk E."/>
            <person name="Guler S."/>
            <person name="Romalde J.L."/>
        </authorList>
    </citation>
    <scope>NUCLEOTIDE SEQUENCE [LARGE SCALE GENOMIC DNA]</scope>
    <source>
        <strain evidence="1 2">14-MA-B</strain>
    </source>
</reference>
<dbReference type="Proteomes" id="UP001607151">
    <property type="component" value="Unassembled WGS sequence"/>
</dbReference>